<proteinExistence type="predicted"/>
<reference evidence="3" key="1">
    <citation type="journal article" date="2019" name="Sci. Rep.">
        <title>Draft genome of Tanacetum cinerariifolium, the natural source of mosquito coil.</title>
        <authorList>
            <person name="Yamashiro T."/>
            <person name="Shiraishi A."/>
            <person name="Satake H."/>
            <person name="Nakayama K."/>
        </authorList>
    </citation>
    <scope>NUCLEOTIDE SEQUENCE</scope>
</reference>
<accession>A0A699K8A2</accession>
<evidence type="ECO:0000256" key="1">
    <source>
        <dbReference type="SAM" id="Coils"/>
    </source>
</evidence>
<feature type="compositionally biased region" description="Polar residues" evidence="2">
    <location>
        <begin position="341"/>
        <end position="354"/>
    </location>
</feature>
<feature type="coiled-coil region" evidence="1">
    <location>
        <begin position="25"/>
        <end position="52"/>
    </location>
</feature>
<feature type="compositionally biased region" description="Polar residues" evidence="2">
    <location>
        <begin position="206"/>
        <end position="215"/>
    </location>
</feature>
<feature type="non-terminal residue" evidence="3">
    <location>
        <position position="1"/>
    </location>
</feature>
<evidence type="ECO:0000313" key="3">
    <source>
        <dbReference type="EMBL" id="GFA76956.1"/>
    </source>
</evidence>
<keyword evidence="1" id="KW-0175">Coiled coil</keyword>
<gene>
    <name evidence="3" type="ORF">Tci_648928</name>
</gene>
<name>A0A699K8A2_TANCI</name>
<feature type="region of interest" description="Disordered" evidence="2">
    <location>
        <begin position="206"/>
        <end position="227"/>
    </location>
</feature>
<feature type="compositionally biased region" description="Polar residues" evidence="2">
    <location>
        <begin position="320"/>
        <end position="332"/>
    </location>
</feature>
<dbReference type="AlphaFoldDB" id="A0A699K8A2"/>
<sequence>SPMVEEDIHVKARTFKQMEEDRLGEEAAKRLHDEEQANLDRKRAELQRWQKSTEAPIPSMPETLIKVVVTEDSDDEASPVWSVVVGWEVLPTPLGDINALYRIDGSTKHFTTLWQILHMVDRQDLVKLYGLVVQYYKDHPVAGVGLILWGDLQVLFDSHARGQRINTKKRKMVVSDSDQEDGGKQDVNLDALRALANAAMTVDSNIPSGGTSQIPAASPSVPTAGPPGASTVLLGTFAIPTGASTVPAGSPSVPADVPFSVAPAGVSSKGKSPMVEEDIPVKARTFKQMEKDRLAPAGEGAEVAAQAVPQHMPTPDQPQAHLSTPSKQQTSDPDAPILEHGQSSNPNTTSFSWSHETDAGPFTNVEDAPKVHSLETKLTDHKNLFKDVVGKLVKKVKALEVKLKTKKRKMVVSDGRTG</sequence>
<organism evidence="3">
    <name type="scientific">Tanacetum cinerariifolium</name>
    <name type="common">Dalmatian daisy</name>
    <name type="synonym">Chrysanthemum cinerariifolium</name>
    <dbReference type="NCBI Taxonomy" id="118510"/>
    <lineage>
        <taxon>Eukaryota</taxon>
        <taxon>Viridiplantae</taxon>
        <taxon>Streptophyta</taxon>
        <taxon>Embryophyta</taxon>
        <taxon>Tracheophyta</taxon>
        <taxon>Spermatophyta</taxon>
        <taxon>Magnoliopsida</taxon>
        <taxon>eudicotyledons</taxon>
        <taxon>Gunneridae</taxon>
        <taxon>Pentapetalae</taxon>
        <taxon>asterids</taxon>
        <taxon>campanulids</taxon>
        <taxon>Asterales</taxon>
        <taxon>Asteraceae</taxon>
        <taxon>Asteroideae</taxon>
        <taxon>Anthemideae</taxon>
        <taxon>Anthemidinae</taxon>
        <taxon>Tanacetum</taxon>
    </lineage>
</organism>
<evidence type="ECO:0008006" key="4">
    <source>
        <dbReference type="Google" id="ProtNLM"/>
    </source>
</evidence>
<feature type="region of interest" description="Disordered" evidence="2">
    <location>
        <begin position="311"/>
        <end position="366"/>
    </location>
</feature>
<comment type="caution">
    <text evidence="3">The sequence shown here is derived from an EMBL/GenBank/DDBJ whole genome shotgun (WGS) entry which is preliminary data.</text>
</comment>
<evidence type="ECO:0000256" key="2">
    <source>
        <dbReference type="SAM" id="MobiDB-lite"/>
    </source>
</evidence>
<protein>
    <recommendedName>
        <fullName evidence="4">Aminoacyl-tRNA synthetase, class 1a, anticodon-binding</fullName>
    </recommendedName>
</protein>
<dbReference type="EMBL" id="BKCJ010484448">
    <property type="protein sequence ID" value="GFA76956.1"/>
    <property type="molecule type" value="Genomic_DNA"/>
</dbReference>